<dbReference type="AlphaFoldDB" id="A0AAD5X853"/>
<evidence type="ECO:0000313" key="2">
    <source>
        <dbReference type="EMBL" id="KAJ3089700.1"/>
    </source>
</evidence>
<dbReference type="Proteomes" id="UP001211907">
    <property type="component" value="Unassembled WGS sequence"/>
</dbReference>
<feature type="region of interest" description="Disordered" evidence="1">
    <location>
        <begin position="1"/>
        <end position="21"/>
    </location>
</feature>
<reference evidence="2" key="1">
    <citation type="submission" date="2020-05" db="EMBL/GenBank/DDBJ databases">
        <title>Phylogenomic resolution of chytrid fungi.</title>
        <authorList>
            <person name="Stajich J.E."/>
            <person name="Amses K."/>
            <person name="Simmons R."/>
            <person name="Seto K."/>
            <person name="Myers J."/>
            <person name="Bonds A."/>
            <person name="Quandt C.A."/>
            <person name="Barry K."/>
            <person name="Liu P."/>
            <person name="Grigoriev I."/>
            <person name="Longcore J.E."/>
            <person name="James T.Y."/>
        </authorList>
    </citation>
    <scope>NUCLEOTIDE SEQUENCE</scope>
    <source>
        <strain evidence="2">JEL0513</strain>
    </source>
</reference>
<dbReference type="EMBL" id="JADGJH010003636">
    <property type="protein sequence ID" value="KAJ3089700.1"/>
    <property type="molecule type" value="Genomic_DNA"/>
</dbReference>
<evidence type="ECO:0000256" key="1">
    <source>
        <dbReference type="SAM" id="MobiDB-lite"/>
    </source>
</evidence>
<name>A0AAD5X853_9FUNG</name>
<comment type="caution">
    <text evidence="2">The sequence shown here is derived from an EMBL/GenBank/DDBJ whole genome shotgun (WGS) entry which is preliminary data.</text>
</comment>
<accession>A0AAD5X853</accession>
<protein>
    <submittedName>
        <fullName evidence="2">Uncharacterized protein</fullName>
    </submittedName>
</protein>
<sequence length="57" mass="6591">HVAAWTTRRRTNAGVAKGEAWTRKKRLRQDAAREQDGHRTRRLGFCALFLLNLMPSN</sequence>
<evidence type="ECO:0000313" key="3">
    <source>
        <dbReference type="Proteomes" id="UP001211907"/>
    </source>
</evidence>
<feature type="non-terminal residue" evidence="2">
    <location>
        <position position="1"/>
    </location>
</feature>
<organism evidence="2 3">
    <name type="scientific">Physocladia obscura</name>
    <dbReference type="NCBI Taxonomy" id="109957"/>
    <lineage>
        <taxon>Eukaryota</taxon>
        <taxon>Fungi</taxon>
        <taxon>Fungi incertae sedis</taxon>
        <taxon>Chytridiomycota</taxon>
        <taxon>Chytridiomycota incertae sedis</taxon>
        <taxon>Chytridiomycetes</taxon>
        <taxon>Chytridiales</taxon>
        <taxon>Chytriomycetaceae</taxon>
        <taxon>Physocladia</taxon>
    </lineage>
</organism>
<keyword evidence="3" id="KW-1185">Reference proteome</keyword>
<proteinExistence type="predicted"/>
<gene>
    <name evidence="2" type="ORF">HK100_007675</name>
</gene>
<feature type="non-terminal residue" evidence="2">
    <location>
        <position position="57"/>
    </location>
</feature>